<gene>
    <name evidence="1" type="ORF">S03H2_56138</name>
</gene>
<proteinExistence type="predicted"/>
<name>X1IVK6_9ZZZZ</name>
<protein>
    <submittedName>
        <fullName evidence="1">Uncharacterized protein</fullName>
    </submittedName>
</protein>
<dbReference type="EMBL" id="BARU01035907">
    <property type="protein sequence ID" value="GAH85757.1"/>
    <property type="molecule type" value="Genomic_DNA"/>
</dbReference>
<feature type="non-terminal residue" evidence="1">
    <location>
        <position position="1"/>
    </location>
</feature>
<reference evidence="1" key="1">
    <citation type="journal article" date="2014" name="Front. Microbiol.">
        <title>High frequency of phylogenetically diverse reductive dehalogenase-homologous genes in deep subseafloor sedimentary metagenomes.</title>
        <authorList>
            <person name="Kawai M."/>
            <person name="Futagami T."/>
            <person name="Toyoda A."/>
            <person name="Takaki Y."/>
            <person name="Nishi S."/>
            <person name="Hori S."/>
            <person name="Arai W."/>
            <person name="Tsubouchi T."/>
            <person name="Morono Y."/>
            <person name="Uchiyama I."/>
            <person name="Ito T."/>
            <person name="Fujiyama A."/>
            <person name="Inagaki F."/>
            <person name="Takami H."/>
        </authorList>
    </citation>
    <scope>NUCLEOTIDE SEQUENCE</scope>
    <source>
        <strain evidence="1">Expedition CK06-06</strain>
    </source>
</reference>
<sequence length="41" mass="4924">RHWQVWHRTLELGSFSESIASRIISLVHYLHLIISLGYYQL</sequence>
<dbReference type="AlphaFoldDB" id="X1IVK6"/>
<accession>X1IVK6</accession>
<evidence type="ECO:0000313" key="1">
    <source>
        <dbReference type="EMBL" id="GAH85757.1"/>
    </source>
</evidence>
<comment type="caution">
    <text evidence="1">The sequence shown here is derived from an EMBL/GenBank/DDBJ whole genome shotgun (WGS) entry which is preliminary data.</text>
</comment>
<organism evidence="1">
    <name type="scientific">marine sediment metagenome</name>
    <dbReference type="NCBI Taxonomy" id="412755"/>
    <lineage>
        <taxon>unclassified sequences</taxon>
        <taxon>metagenomes</taxon>
        <taxon>ecological metagenomes</taxon>
    </lineage>
</organism>